<feature type="coiled-coil region" evidence="1">
    <location>
        <begin position="44"/>
        <end position="120"/>
    </location>
</feature>
<name>A0A1W0E2N3_9MICR</name>
<keyword evidence="1" id="KW-0175">Coiled coil</keyword>
<dbReference type="AlphaFoldDB" id="A0A1W0E2N3"/>
<comment type="caution">
    <text evidence="2">The sequence shown here is derived from an EMBL/GenBank/DDBJ whole genome shotgun (WGS) entry which is preliminary data.</text>
</comment>
<accession>A0A1W0E2N3</accession>
<keyword evidence="3" id="KW-1185">Reference proteome</keyword>
<dbReference type="EMBL" id="MNPJ01000032">
    <property type="protein sequence ID" value="OQS53472.1"/>
    <property type="molecule type" value="Genomic_DNA"/>
</dbReference>
<evidence type="ECO:0008006" key="4">
    <source>
        <dbReference type="Google" id="ProtNLM"/>
    </source>
</evidence>
<reference evidence="2 3" key="1">
    <citation type="journal article" date="2017" name="Environ. Microbiol.">
        <title>Decay of the glycolytic pathway and adaptation to intranuclear parasitism within Enterocytozoonidae microsporidia.</title>
        <authorList>
            <person name="Wiredu Boakye D."/>
            <person name="Jaroenlak P."/>
            <person name="Prachumwat A."/>
            <person name="Williams T.A."/>
            <person name="Bateman K.S."/>
            <person name="Itsathitphaisarn O."/>
            <person name="Sritunyalucksana K."/>
            <person name="Paszkiewicz K.H."/>
            <person name="Moore K.A."/>
            <person name="Stentiford G.D."/>
            <person name="Williams B.A."/>
        </authorList>
    </citation>
    <scope>NUCLEOTIDE SEQUENCE [LARGE SCALE GENOMIC DNA]</scope>
    <source>
        <strain evidence="2 3">TH1</strain>
    </source>
</reference>
<proteinExistence type="predicted"/>
<gene>
    <name evidence="2" type="ORF">EHP00_628</name>
</gene>
<protein>
    <recommendedName>
        <fullName evidence="4">Kinetochore protein Spc24</fullName>
    </recommendedName>
</protein>
<evidence type="ECO:0000256" key="1">
    <source>
        <dbReference type="SAM" id="Coils"/>
    </source>
</evidence>
<evidence type="ECO:0000313" key="3">
    <source>
        <dbReference type="Proteomes" id="UP000192758"/>
    </source>
</evidence>
<dbReference type="VEuPathDB" id="MicrosporidiaDB:EHP00_628"/>
<organism evidence="2 3">
    <name type="scientific">Ecytonucleospora hepatopenaei</name>
    <dbReference type="NCBI Taxonomy" id="646526"/>
    <lineage>
        <taxon>Eukaryota</taxon>
        <taxon>Fungi</taxon>
        <taxon>Fungi incertae sedis</taxon>
        <taxon>Microsporidia</taxon>
        <taxon>Enterocytozoonidae</taxon>
        <taxon>Ecytonucleospora</taxon>
    </lineage>
</organism>
<dbReference type="Proteomes" id="UP000192758">
    <property type="component" value="Unassembled WGS sequence"/>
</dbReference>
<sequence length="185" mass="22048">MPLEHLIEKIQETCNSWDLSRIKTLFDEKRKLLEENQTFLSQNNLNAKNEILKLTKEQEKLDCEIEILKAECNKKNMGSSSLRTETTVLTKHIYELENEITKYEDVLNEKRRILFELEKEVKKLSNPSCEYLFNCFIKGINIEFIERENKLFACSKILNTNELNEVEIDENDLDKVRELLWQMIQ</sequence>
<evidence type="ECO:0000313" key="2">
    <source>
        <dbReference type="EMBL" id="OQS53472.1"/>
    </source>
</evidence>